<proteinExistence type="predicted"/>
<evidence type="ECO:0000313" key="1">
    <source>
        <dbReference type="EMBL" id="WKD49350.1"/>
    </source>
</evidence>
<evidence type="ECO:0000313" key="2">
    <source>
        <dbReference type="Proteomes" id="UP001321520"/>
    </source>
</evidence>
<protein>
    <recommendedName>
        <fullName evidence="3">Lipase modulator</fullName>
    </recommendedName>
</protein>
<name>A0ABY9E8L0_9GAMM</name>
<reference evidence="1 2" key="1">
    <citation type="submission" date="2022-05" db="EMBL/GenBank/DDBJ databases">
        <title>Microbulbifer sp. nov., isolated from sponge.</title>
        <authorList>
            <person name="Gao L."/>
        </authorList>
    </citation>
    <scope>NUCLEOTIDE SEQUENCE [LARGE SCALE GENOMIC DNA]</scope>
    <source>
        <strain evidence="1 2">MI-G</strain>
    </source>
</reference>
<organism evidence="1 2">
    <name type="scientific">Microbulbifer spongiae</name>
    <dbReference type="NCBI Taxonomy" id="2944933"/>
    <lineage>
        <taxon>Bacteria</taxon>
        <taxon>Pseudomonadati</taxon>
        <taxon>Pseudomonadota</taxon>
        <taxon>Gammaproteobacteria</taxon>
        <taxon>Cellvibrionales</taxon>
        <taxon>Microbulbiferaceae</taxon>
        <taxon>Microbulbifer</taxon>
    </lineage>
</organism>
<dbReference type="Proteomes" id="UP001321520">
    <property type="component" value="Chromosome"/>
</dbReference>
<gene>
    <name evidence="1" type="ORF">M8T91_15815</name>
</gene>
<keyword evidence="2" id="KW-1185">Reference proteome</keyword>
<accession>A0ABY9E8L0</accession>
<dbReference type="EMBL" id="CP098023">
    <property type="protein sequence ID" value="WKD49350.1"/>
    <property type="molecule type" value="Genomic_DNA"/>
</dbReference>
<sequence>MNNKILLSFGITLVLGAAATTWWYFFPPPEDIGKSPGAKAELPSVDSQGLRSQVPETMHGKEAARLLSDPRVRAYLDRERDKQALDAYFNQGESPPSAEDVWQLIESIESDGRVMAYEALALKLAWLERNSASAQAFEQAASDLVARYQRRSQQNTAAYDPYEAVPGFAEYKQVEAQIVEEVQGMTHFPEGMSKQEYLRQRLQEAREKAYSGQNNP</sequence>
<dbReference type="RefSeq" id="WP_301415140.1">
    <property type="nucleotide sequence ID" value="NZ_CP098023.1"/>
</dbReference>
<evidence type="ECO:0008006" key="3">
    <source>
        <dbReference type="Google" id="ProtNLM"/>
    </source>
</evidence>